<proteinExistence type="predicted"/>
<keyword evidence="3" id="KW-1185">Reference proteome</keyword>
<feature type="non-terminal residue" evidence="2">
    <location>
        <position position="166"/>
    </location>
</feature>
<dbReference type="OrthoDB" id="10490669at2759"/>
<sequence length="166" mass="19198">NAGGGDDDDDGYEDYKFMNELEKAQKRKDPHLHLIRQQHQINQPCHDREMNYGSLFRITRELFDLHGRGPRHLRRSGSDNLAESGLNDDNQREPMQQGKEFSETDATITTPPPPKTSKKRKKNPRSEIEEEAFMAMIESLKVPDKEEITEPEKIVQSVKIECKLKP</sequence>
<comment type="caution">
    <text evidence="2">The sequence shown here is derived from an EMBL/GenBank/DDBJ whole genome shotgun (WGS) entry which is preliminary data.</text>
</comment>
<dbReference type="Proteomes" id="UP000789508">
    <property type="component" value="Unassembled WGS sequence"/>
</dbReference>
<dbReference type="EMBL" id="CAJVPS010015611">
    <property type="protein sequence ID" value="CAG8687041.1"/>
    <property type="molecule type" value="Genomic_DNA"/>
</dbReference>
<gene>
    <name evidence="2" type="ORF">ALEPTO_LOCUS11074</name>
</gene>
<accession>A0A9N9ES40</accession>
<protein>
    <submittedName>
        <fullName evidence="2">441_t:CDS:1</fullName>
    </submittedName>
</protein>
<feature type="region of interest" description="Disordered" evidence="1">
    <location>
        <begin position="68"/>
        <end position="129"/>
    </location>
</feature>
<name>A0A9N9ES40_9GLOM</name>
<dbReference type="AlphaFoldDB" id="A0A9N9ES40"/>
<evidence type="ECO:0000313" key="2">
    <source>
        <dbReference type="EMBL" id="CAG8687041.1"/>
    </source>
</evidence>
<evidence type="ECO:0000313" key="3">
    <source>
        <dbReference type="Proteomes" id="UP000789508"/>
    </source>
</evidence>
<organism evidence="2 3">
    <name type="scientific">Ambispora leptoticha</name>
    <dbReference type="NCBI Taxonomy" id="144679"/>
    <lineage>
        <taxon>Eukaryota</taxon>
        <taxon>Fungi</taxon>
        <taxon>Fungi incertae sedis</taxon>
        <taxon>Mucoromycota</taxon>
        <taxon>Glomeromycotina</taxon>
        <taxon>Glomeromycetes</taxon>
        <taxon>Archaeosporales</taxon>
        <taxon>Ambisporaceae</taxon>
        <taxon>Ambispora</taxon>
    </lineage>
</organism>
<evidence type="ECO:0000256" key="1">
    <source>
        <dbReference type="SAM" id="MobiDB-lite"/>
    </source>
</evidence>
<reference evidence="2" key="1">
    <citation type="submission" date="2021-06" db="EMBL/GenBank/DDBJ databases">
        <authorList>
            <person name="Kallberg Y."/>
            <person name="Tangrot J."/>
            <person name="Rosling A."/>
        </authorList>
    </citation>
    <scope>NUCLEOTIDE SEQUENCE</scope>
    <source>
        <strain evidence="2">FL130A</strain>
    </source>
</reference>